<reference evidence="3" key="1">
    <citation type="submission" date="2017-02" db="EMBL/GenBank/DDBJ databases">
        <authorList>
            <person name="Daims H."/>
        </authorList>
    </citation>
    <scope>NUCLEOTIDE SEQUENCE [LARGE SCALE GENOMIC DNA]</scope>
</reference>
<gene>
    <name evidence="2" type="ORF">CRENPOLYSF1_270052</name>
</gene>
<keyword evidence="1" id="KW-0732">Signal</keyword>
<dbReference type="EMBL" id="FUKI01000101">
    <property type="protein sequence ID" value="SJM92303.1"/>
    <property type="molecule type" value="Genomic_DNA"/>
</dbReference>
<evidence type="ECO:0008006" key="4">
    <source>
        <dbReference type="Google" id="ProtNLM"/>
    </source>
</evidence>
<feature type="chain" id="PRO_5012367963" description="Lipoprotein" evidence="1">
    <location>
        <begin position="24"/>
        <end position="153"/>
    </location>
</feature>
<evidence type="ECO:0000313" key="2">
    <source>
        <dbReference type="EMBL" id="SJM92303.1"/>
    </source>
</evidence>
<organism evidence="2 3">
    <name type="scientific">Crenothrix polyspora</name>
    <dbReference type="NCBI Taxonomy" id="360316"/>
    <lineage>
        <taxon>Bacteria</taxon>
        <taxon>Pseudomonadati</taxon>
        <taxon>Pseudomonadota</taxon>
        <taxon>Gammaproteobacteria</taxon>
        <taxon>Methylococcales</taxon>
        <taxon>Crenotrichaceae</taxon>
        <taxon>Crenothrix</taxon>
    </lineage>
</organism>
<dbReference type="RefSeq" id="WP_087143339.1">
    <property type="nucleotide sequence ID" value="NZ_FUKI01000101.1"/>
</dbReference>
<feature type="signal peptide" evidence="1">
    <location>
        <begin position="1"/>
        <end position="23"/>
    </location>
</feature>
<keyword evidence="3" id="KW-1185">Reference proteome</keyword>
<dbReference type="AlphaFoldDB" id="A0A1R4H7T4"/>
<sequence>MKNFFKSVMLIMGLMTVADCVLAHSQTGSLGKKTTGAAATDVYLINCFDDESGAGIPNKIFVHVKDNAPKLASEISVQIIKSGLASVPSIDKVDADAGYSPAASLTKGAGDYTVLVNKSATTAKGLENYALEFHCQSASGVHTGTEWTMTQNQ</sequence>
<protein>
    <recommendedName>
        <fullName evidence="4">Lipoprotein</fullName>
    </recommendedName>
</protein>
<evidence type="ECO:0000313" key="3">
    <source>
        <dbReference type="Proteomes" id="UP000195667"/>
    </source>
</evidence>
<name>A0A1R4H7T4_9GAMM</name>
<proteinExistence type="predicted"/>
<dbReference type="Proteomes" id="UP000195667">
    <property type="component" value="Unassembled WGS sequence"/>
</dbReference>
<accession>A0A1R4H7T4</accession>
<evidence type="ECO:0000256" key="1">
    <source>
        <dbReference type="SAM" id="SignalP"/>
    </source>
</evidence>
<dbReference type="OrthoDB" id="5567886at2"/>